<name>A0A840VX84_9ACTN</name>
<proteinExistence type="predicted"/>
<feature type="transmembrane region" description="Helical" evidence="1">
    <location>
        <begin position="72"/>
        <end position="98"/>
    </location>
</feature>
<organism evidence="2 3">
    <name type="scientific">Nocardiopsis metallicus</name>
    <dbReference type="NCBI Taxonomy" id="179819"/>
    <lineage>
        <taxon>Bacteria</taxon>
        <taxon>Bacillati</taxon>
        <taxon>Actinomycetota</taxon>
        <taxon>Actinomycetes</taxon>
        <taxon>Streptosporangiales</taxon>
        <taxon>Nocardiopsidaceae</taxon>
        <taxon>Nocardiopsis</taxon>
    </lineage>
</organism>
<gene>
    <name evidence="2" type="ORF">HNR07_000106</name>
</gene>
<keyword evidence="3" id="KW-1185">Reference proteome</keyword>
<keyword evidence="1" id="KW-0472">Membrane</keyword>
<accession>A0A840VX84</accession>
<dbReference type="AlphaFoldDB" id="A0A840VX84"/>
<protein>
    <submittedName>
        <fullName evidence="2">Uncharacterized protein</fullName>
    </submittedName>
</protein>
<dbReference type="EMBL" id="JACHDO010000001">
    <property type="protein sequence ID" value="MBB5488969.1"/>
    <property type="molecule type" value="Genomic_DNA"/>
</dbReference>
<evidence type="ECO:0000313" key="2">
    <source>
        <dbReference type="EMBL" id="MBB5488969.1"/>
    </source>
</evidence>
<feature type="transmembrane region" description="Helical" evidence="1">
    <location>
        <begin position="42"/>
        <end position="60"/>
    </location>
</feature>
<keyword evidence="1" id="KW-0812">Transmembrane</keyword>
<evidence type="ECO:0000313" key="3">
    <source>
        <dbReference type="Proteomes" id="UP000579647"/>
    </source>
</evidence>
<keyword evidence="1" id="KW-1133">Transmembrane helix</keyword>
<reference evidence="2 3" key="1">
    <citation type="submission" date="2020-08" db="EMBL/GenBank/DDBJ databases">
        <title>Sequencing the genomes of 1000 actinobacteria strains.</title>
        <authorList>
            <person name="Klenk H.-P."/>
        </authorList>
    </citation>
    <scope>NUCLEOTIDE SEQUENCE [LARGE SCALE GENOMIC DNA]</scope>
    <source>
        <strain evidence="2 3">DSM 44598</strain>
    </source>
</reference>
<dbReference type="RefSeq" id="WP_184360442.1">
    <property type="nucleotide sequence ID" value="NZ_BAAAKM010000013.1"/>
</dbReference>
<feature type="transmembrane region" description="Helical" evidence="1">
    <location>
        <begin position="119"/>
        <end position="141"/>
    </location>
</feature>
<dbReference type="Proteomes" id="UP000579647">
    <property type="component" value="Unassembled WGS sequence"/>
</dbReference>
<feature type="transmembrane region" description="Helical" evidence="1">
    <location>
        <begin position="6"/>
        <end position="30"/>
    </location>
</feature>
<sequence length="142" mass="13902">MTSVNSLVNIAVFGIGGAIVVAALIGLLLVVSGSASGASSRLLTVFGAASVVLLVVLPSLSALNVMSGGGGFWVGFASASTVAAVMYAVNVALLPLLARRQALVSGRPALGELRPSASVLLSGLVVCLVVGLLVTGVAAFIV</sequence>
<evidence type="ECO:0000256" key="1">
    <source>
        <dbReference type="SAM" id="Phobius"/>
    </source>
</evidence>
<comment type="caution">
    <text evidence="2">The sequence shown here is derived from an EMBL/GenBank/DDBJ whole genome shotgun (WGS) entry which is preliminary data.</text>
</comment>